<dbReference type="AlphaFoldDB" id="A0A379CHQ6"/>
<feature type="domain" description="KilA-N DNA-binding" evidence="1">
    <location>
        <begin position="18"/>
        <end position="85"/>
    </location>
</feature>
<reference evidence="2 3" key="1">
    <citation type="submission" date="2018-06" db="EMBL/GenBank/DDBJ databases">
        <authorList>
            <consortium name="Pathogen Informatics"/>
            <person name="Doyle S."/>
        </authorList>
    </citation>
    <scope>NUCLEOTIDE SEQUENCE [LARGE SCALE GENOMIC DNA]</scope>
    <source>
        <strain evidence="2 3">NCTC11460</strain>
    </source>
</reference>
<dbReference type="RefSeq" id="WP_019595530.1">
    <property type="nucleotide sequence ID" value="NZ_FOVA01000024.1"/>
</dbReference>
<dbReference type="EMBL" id="UGTB01000004">
    <property type="protein sequence ID" value="SUB61614.1"/>
    <property type="molecule type" value="Genomic_DNA"/>
</dbReference>
<evidence type="ECO:0000259" key="1">
    <source>
        <dbReference type="Pfam" id="PF10543"/>
    </source>
</evidence>
<protein>
    <submittedName>
        <fullName evidence="2">ORF6N domain</fullName>
    </submittedName>
</protein>
<organism evidence="2 3">
    <name type="scientific">Peptostreptococcus anaerobius</name>
    <dbReference type="NCBI Taxonomy" id="1261"/>
    <lineage>
        <taxon>Bacteria</taxon>
        <taxon>Bacillati</taxon>
        <taxon>Bacillota</taxon>
        <taxon>Clostridia</taxon>
        <taxon>Peptostreptococcales</taxon>
        <taxon>Peptostreptococcaceae</taxon>
        <taxon>Peptostreptococcus</taxon>
    </lineage>
</organism>
<evidence type="ECO:0000313" key="2">
    <source>
        <dbReference type="EMBL" id="SUB61614.1"/>
    </source>
</evidence>
<evidence type="ECO:0000313" key="3">
    <source>
        <dbReference type="Proteomes" id="UP000255101"/>
    </source>
</evidence>
<dbReference type="Pfam" id="PF10543">
    <property type="entry name" value="ORF6N"/>
    <property type="match status" value="1"/>
</dbReference>
<dbReference type="InterPro" id="IPR018873">
    <property type="entry name" value="KilA-N_DNA-bd_domain"/>
</dbReference>
<sequence>MAEGKNIVVVQNRDIQNMIYSVRGKHVMLDSDLAELYKVTTGRLNEQVKRNLNRFPSQFMFQLTDDEYKSLISQNAISRIKCTLANWTGLAFKIPRSHLDSCRDWQDSKAIPKAIKEIRENCIKHNEIVDGRRSL</sequence>
<accession>A0A379CHQ6</accession>
<proteinExistence type="predicted"/>
<gene>
    <name evidence="2" type="ORF">NCTC11460_01557</name>
</gene>
<dbReference type="Proteomes" id="UP000255101">
    <property type="component" value="Unassembled WGS sequence"/>
</dbReference>
<name>A0A379CHQ6_9FIRM</name>